<dbReference type="Proteomes" id="UP000000304">
    <property type="component" value="Chromosome 2L"/>
</dbReference>
<gene>
    <name evidence="2" type="primary">Dsim\GD22328</name>
    <name evidence="2" type="ORF">Dsim_GD22328</name>
</gene>
<keyword evidence="3" id="KW-1185">Reference proteome</keyword>
<accession>B4Q891</accession>
<sequence length="91" mass="10410">MAEKVELAHLFSCLVNGQQNDPRKVRNLFTLSARRYLPQKAALCAPRINRKTTREPTTKRVTTERTTREPTTRETTTHKTTAEPTTKKTNA</sequence>
<dbReference type="HOGENOM" id="CLU_2429415_0_0_1"/>
<organism evidence="2 3">
    <name type="scientific">Drosophila simulans</name>
    <name type="common">Fruit fly</name>
    <dbReference type="NCBI Taxonomy" id="7240"/>
    <lineage>
        <taxon>Eukaryota</taxon>
        <taxon>Metazoa</taxon>
        <taxon>Ecdysozoa</taxon>
        <taxon>Arthropoda</taxon>
        <taxon>Hexapoda</taxon>
        <taxon>Insecta</taxon>
        <taxon>Pterygota</taxon>
        <taxon>Neoptera</taxon>
        <taxon>Endopterygota</taxon>
        <taxon>Diptera</taxon>
        <taxon>Brachycera</taxon>
        <taxon>Muscomorpha</taxon>
        <taxon>Ephydroidea</taxon>
        <taxon>Drosophilidae</taxon>
        <taxon>Drosophila</taxon>
        <taxon>Sophophora</taxon>
    </lineage>
</organism>
<feature type="region of interest" description="Disordered" evidence="1">
    <location>
        <begin position="46"/>
        <end position="91"/>
    </location>
</feature>
<evidence type="ECO:0000313" key="3">
    <source>
        <dbReference type="Proteomes" id="UP000000304"/>
    </source>
</evidence>
<feature type="compositionally biased region" description="Low complexity" evidence="1">
    <location>
        <begin position="82"/>
        <end position="91"/>
    </location>
</feature>
<dbReference type="AlphaFoldDB" id="B4Q891"/>
<name>B4Q891_DROSI</name>
<protein>
    <submittedName>
        <fullName evidence="2">GD22328</fullName>
    </submittedName>
</protein>
<reference evidence="2 3" key="1">
    <citation type="journal article" date="2007" name="Nature">
        <title>Evolution of genes and genomes on the Drosophila phylogeny.</title>
        <authorList>
            <consortium name="Drosophila 12 Genomes Consortium"/>
            <person name="Clark A.G."/>
            <person name="Eisen M.B."/>
            <person name="Smith D.R."/>
            <person name="Bergman C.M."/>
            <person name="Oliver B."/>
            <person name="Markow T.A."/>
            <person name="Kaufman T.C."/>
            <person name="Kellis M."/>
            <person name="Gelbart W."/>
            <person name="Iyer V.N."/>
            <person name="Pollard D.A."/>
            <person name="Sackton T.B."/>
            <person name="Larracuente A.M."/>
            <person name="Singh N.D."/>
            <person name="Abad J.P."/>
            <person name="Abt D.N."/>
            <person name="Adryan B."/>
            <person name="Aguade M."/>
            <person name="Akashi H."/>
            <person name="Anderson W.W."/>
            <person name="Aquadro C.F."/>
            <person name="Ardell D.H."/>
            <person name="Arguello R."/>
            <person name="Artieri C.G."/>
            <person name="Barbash D.A."/>
            <person name="Barker D."/>
            <person name="Barsanti P."/>
            <person name="Batterham P."/>
            <person name="Batzoglou S."/>
            <person name="Begun D."/>
            <person name="Bhutkar A."/>
            <person name="Blanco E."/>
            <person name="Bosak S.A."/>
            <person name="Bradley R.K."/>
            <person name="Brand A.D."/>
            <person name="Brent M.R."/>
            <person name="Brooks A.N."/>
            <person name="Brown R.H."/>
            <person name="Butlin R.K."/>
            <person name="Caggese C."/>
            <person name="Calvi B.R."/>
            <person name="Bernardo de Carvalho A."/>
            <person name="Caspi A."/>
            <person name="Castrezana S."/>
            <person name="Celniker S.E."/>
            <person name="Chang J.L."/>
            <person name="Chapple C."/>
            <person name="Chatterji S."/>
            <person name="Chinwalla A."/>
            <person name="Civetta A."/>
            <person name="Clifton S.W."/>
            <person name="Comeron J.M."/>
            <person name="Costello J.C."/>
            <person name="Coyne J.A."/>
            <person name="Daub J."/>
            <person name="David R.G."/>
            <person name="Delcher A.L."/>
            <person name="Delehaunty K."/>
            <person name="Do C.B."/>
            <person name="Ebling H."/>
            <person name="Edwards K."/>
            <person name="Eickbush T."/>
            <person name="Evans J.D."/>
            <person name="Filipski A."/>
            <person name="Findeiss S."/>
            <person name="Freyhult E."/>
            <person name="Fulton L."/>
            <person name="Fulton R."/>
            <person name="Garcia A.C."/>
            <person name="Gardiner A."/>
            <person name="Garfield D.A."/>
            <person name="Garvin B.E."/>
            <person name="Gibson G."/>
            <person name="Gilbert D."/>
            <person name="Gnerre S."/>
            <person name="Godfrey J."/>
            <person name="Good R."/>
            <person name="Gotea V."/>
            <person name="Gravely B."/>
            <person name="Greenberg A.J."/>
            <person name="Griffiths-Jones S."/>
            <person name="Gross S."/>
            <person name="Guigo R."/>
            <person name="Gustafson E.A."/>
            <person name="Haerty W."/>
            <person name="Hahn M.W."/>
            <person name="Halligan D.L."/>
            <person name="Halpern A.L."/>
            <person name="Halter G.M."/>
            <person name="Han M.V."/>
            <person name="Heger A."/>
            <person name="Hillier L."/>
            <person name="Hinrichs A.S."/>
            <person name="Holmes I."/>
            <person name="Hoskins R.A."/>
            <person name="Hubisz M.J."/>
            <person name="Hultmark D."/>
            <person name="Huntley M.A."/>
            <person name="Jaffe D.B."/>
            <person name="Jagadeeshan S."/>
            <person name="Jeck W.R."/>
            <person name="Johnson J."/>
            <person name="Jones C.D."/>
            <person name="Jordan W.C."/>
            <person name="Karpen G.H."/>
            <person name="Kataoka E."/>
            <person name="Keightley P.D."/>
            <person name="Kheradpour P."/>
            <person name="Kirkness E.F."/>
            <person name="Koerich L.B."/>
            <person name="Kristiansen K."/>
            <person name="Kudrna D."/>
            <person name="Kulathinal R.J."/>
            <person name="Kumar S."/>
            <person name="Kwok R."/>
            <person name="Lander E."/>
            <person name="Langley C.H."/>
            <person name="Lapoint R."/>
            <person name="Lazzaro B.P."/>
            <person name="Lee S.J."/>
            <person name="Levesque L."/>
            <person name="Li R."/>
            <person name="Lin C.F."/>
            <person name="Lin M.F."/>
            <person name="Lindblad-Toh K."/>
            <person name="Llopart A."/>
            <person name="Long M."/>
            <person name="Low L."/>
            <person name="Lozovsky E."/>
            <person name="Lu J."/>
            <person name="Luo M."/>
            <person name="Machado C.A."/>
            <person name="Makalowski W."/>
            <person name="Marzo M."/>
            <person name="Matsuda M."/>
            <person name="Matzkin L."/>
            <person name="McAllister B."/>
            <person name="McBride C.S."/>
            <person name="McKernan B."/>
            <person name="McKernan K."/>
            <person name="Mendez-Lago M."/>
            <person name="Minx P."/>
            <person name="Mollenhauer M.U."/>
            <person name="Montooth K."/>
            <person name="Mount S.M."/>
            <person name="Mu X."/>
            <person name="Myers E."/>
            <person name="Negre B."/>
            <person name="Newfeld S."/>
            <person name="Nielsen R."/>
            <person name="Noor M.A."/>
            <person name="O'Grady P."/>
            <person name="Pachter L."/>
            <person name="Papaceit M."/>
            <person name="Parisi M.J."/>
            <person name="Parisi M."/>
            <person name="Parts L."/>
            <person name="Pedersen J.S."/>
            <person name="Pesole G."/>
            <person name="Phillippy A.M."/>
            <person name="Ponting C.P."/>
            <person name="Pop M."/>
            <person name="Porcelli D."/>
            <person name="Powell J.R."/>
            <person name="Prohaska S."/>
            <person name="Pruitt K."/>
            <person name="Puig M."/>
            <person name="Quesneville H."/>
            <person name="Ram K.R."/>
            <person name="Rand D."/>
            <person name="Rasmussen M.D."/>
            <person name="Reed L.K."/>
            <person name="Reenan R."/>
            <person name="Reily A."/>
            <person name="Remington K.A."/>
            <person name="Rieger T.T."/>
            <person name="Ritchie M.G."/>
            <person name="Robin C."/>
            <person name="Rogers Y.H."/>
            <person name="Rohde C."/>
            <person name="Rozas J."/>
            <person name="Rubenfield M.J."/>
            <person name="Ruiz A."/>
            <person name="Russo S."/>
            <person name="Salzberg S.L."/>
            <person name="Sanchez-Gracia A."/>
            <person name="Saranga D.J."/>
            <person name="Sato H."/>
            <person name="Schaeffer S.W."/>
            <person name="Schatz M.C."/>
            <person name="Schlenke T."/>
            <person name="Schwartz R."/>
            <person name="Segarra C."/>
            <person name="Singh R.S."/>
            <person name="Sirot L."/>
            <person name="Sirota M."/>
            <person name="Sisneros N.B."/>
            <person name="Smith C.D."/>
            <person name="Smith T.F."/>
            <person name="Spieth J."/>
            <person name="Stage D.E."/>
            <person name="Stark A."/>
            <person name="Stephan W."/>
            <person name="Strausberg R.L."/>
            <person name="Strempel S."/>
            <person name="Sturgill D."/>
            <person name="Sutton G."/>
            <person name="Sutton G.G."/>
            <person name="Tao W."/>
            <person name="Teichmann S."/>
            <person name="Tobari Y.N."/>
            <person name="Tomimura Y."/>
            <person name="Tsolas J.M."/>
            <person name="Valente V.L."/>
            <person name="Venter E."/>
            <person name="Venter J.C."/>
            <person name="Vicario S."/>
            <person name="Vieira F.G."/>
            <person name="Vilella A.J."/>
            <person name="Villasante A."/>
            <person name="Walenz B."/>
            <person name="Wang J."/>
            <person name="Wasserman M."/>
            <person name="Watts T."/>
            <person name="Wilson D."/>
            <person name="Wilson R.K."/>
            <person name="Wing R.A."/>
            <person name="Wolfner M.F."/>
            <person name="Wong A."/>
            <person name="Wong G.K."/>
            <person name="Wu C.I."/>
            <person name="Wu G."/>
            <person name="Yamamoto D."/>
            <person name="Yang H.P."/>
            <person name="Yang S.P."/>
            <person name="Yorke J.A."/>
            <person name="Yoshida K."/>
            <person name="Zdobnov E."/>
            <person name="Zhang P."/>
            <person name="Zhang Y."/>
            <person name="Zimin A.V."/>
            <person name="Baldwin J."/>
            <person name="Abdouelleil A."/>
            <person name="Abdulkadir J."/>
            <person name="Abebe A."/>
            <person name="Abera B."/>
            <person name="Abreu J."/>
            <person name="Acer S.C."/>
            <person name="Aftuck L."/>
            <person name="Alexander A."/>
            <person name="An P."/>
            <person name="Anderson E."/>
            <person name="Anderson S."/>
            <person name="Arachi H."/>
            <person name="Azer M."/>
            <person name="Bachantsang P."/>
            <person name="Barry A."/>
            <person name="Bayul T."/>
            <person name="Berlin A."/>
            <person name="Bessette D."/>
            <person name="Bloom T."/>
            <person name="Blye J."/>
            <person name="Boguslavskiy L."/>
            <person name="Bonnet C."/>
            <person name="Boukhgalter B."/>
            <person name="Bourzgui I."/>
            <person name="Brown A."/>
            <person name="Cahill P."/>
            <person name="Channer S."/>
            <person name="Cheshatsang Y."/>
            <person name="Chuda L."/>
            <person name="Citroen M."/>
            <person name="Collymore A."/>
            <person name="Cooke P."/>
            <person name="Costello M."/>
            <person name="D'Aco K."/>
            <person name="Daza R."/>
            <person name="De Haan G."/>
            <person name="DeGray S."/>
            <person name="DeMaso C."/>
            <person name="Dhargay N."/>
            <person name="Dooley K."/>
            <person name="Dooley E."/>
            <person name="Doricent M."/>
            <person name="Dorje P."/>
            <person name="Dorjee K."/>
            <person name="Dupes A."/>
            <person name="Elong R."/>
            <person name="Falk J."/>
            <person name="Farina A."/>
            <person name="Faro S."/>
            <person name="Ferguson D."/>
            <person name="Fisher S."/>
            <person name="Foley C.D."/>
            <person name="Franke A."/>
            <person name="Friedrich D."/>
            <person name="Gadbois L."/>
            <person name="Gearin G."/>
            <person name="Gearin C.R."/>
            <person name="Giannoukos G."/>
            <person name="Goode T."/>
            <person name="Graham J."/>
            <person name="Grandbois E."/>
            <person name="Grewal S."/>
            <person name="Gyaltsen K."/>
            <person name="Hafez N."/>
            <person name="Hagos B."/>
            <person name="Hall J."/>
            <person name="Henson C."/>
            <person name="Hollinger A."/>
            <person name="Honan T."/>
            <person name="Huard M.D."/>
            <person name="Hughes L."/>
            <person name="Hurhula B."/>
            <person name="Husby M.E."/>
            <person name="Kamat A."/>
            <person name="Kanga B."/>
            <person name="Kashin S."/>
            <person name="Khazanovich D."/>
            <person name="Kisner P."/>
            <person name="Lance K."/>
            <person name="Lara M."/>
            <person name="Lee W."/>
            <person name="Lennon N."/>
            <person name="Letendre F."/>
            <person name="LeVine R."/>
            <person name="Lipovsky A."/>
            <person name="Liu X."/>
            <person name="Liu J."/>
            <person name="Liu S."/>
            <person name="Lokyitsang T."/>
            <person name="Lokyitsang Y."/>
            <person name="Lubonja R."/>
            <person name="Lui A."/>
            <person name="MacDonald P."/>
            <person name="Magnisalis V."/>
            <person name="Maru K."/>
            <person name="Matthews C."/>
            <person name="McCusker W."/>
            <person name="McDonough S."/>
            <person name="Mehta T."/>
            <person name="Meldrim J."/>
            <person name="Meneus L."/>
            <person name="Mihai O."/>
            <person name="Mihalev A."/>
            <person name="Mihova T."/>
            <person name="Mittelman R."/>
            <person name="Mlenga V."/>
            <person name="Montmayeur A."/>
            <person name="Mulrain L."/>
            <person name="Navidi A."/>
            <person name="Naylor J."/>
            <person name="Negash T."/>
            <person name="Nguyen T."/>
            <person name="Nguyen N."/>
            <person name="Nicol R."/>
            <person name="Norbu C."/>
            <person name="Norbu N."/>
            <person name="Novod N."/>
            <person name="O'Neill B."/>
            <person name="Osman S."/>
            <person name="Markiewicz E."/>
            <person name="Oyono O.L."/>
            <person name="Patti C."/>
            <person name="Phunkhang P."/>
            <person name="Pierre F."/>
            <person name="Priest M."/>
            <person name="Raghuraman S."/>
            <person name="Rege F."/>
            <person name="Reyes R."/>
            <person name="Rise C."/>
            <person name="Rogov P."/>
            <person name="Ross K."/>
            <person name="Ryan E."/>
            <person name="Settipalli S."/>
            <person name="Shea T."/>
            <person name="Sherpa N."/>
            <person name="Shi L."/>
            <person name="Shih D."/>
            <person name="Sparrow T."/>
            <person name="Spaulding J."/>
            <person name="Stalker J."/>
            <person name="Stange-Thomann N."/>
            <person name="Stavropoulos S."/>
            <person name="Stone C."/>
            <person name="Strader C."/>
            <person name="Tesfaye S."/>
            <person name="Thomson T."/>
            <person name="Thoulutsang Y."/>
            <person name="Thoulutsang D."/>
            <person name="Topham K."/>
            <person name="Topping I."/>
            <person name="Tsamla T."/>
            <person name="Vassiliev H."/>
            <person name="Vo A."/>
            <person name="Wangchuk T."/>
            <person name="Wangdi T."/>
            <person name="Weiand M."/>
            <person name="Wilkinson J."/>
            <person name="Wilson A."/>
            <person name="Yadav S."/>
            <person name="Young G."/>
            <person name="Yu Q."/>
            <person name="Zembek L."/>
            <person name="Zhong D."/>
            <person name="Zimmer A."/>
            <person name="Zwirko Z."/>
            <person name="Jaffe D.B."/>
            <person name="Alvarez P."/>
            <person name="Brockman W."/>
            <person name="Butler J."/>
            <person name="Chin C."/>
            <person name="Gnerre S."/>
            <person name="Grabherr M."/>
            <person name="Kleber M."/>
            <person name="Mauceli E."/>
            <person name="MacCallum I."/>
        </authorList>
    </citation>
    <scope>NUCLEOTIDE SEQUENCE [LARGE SCALE GENOMIC DNA]</scope>
    <source>
        <strain evidence="3">white501</strain>
    </source>
</reference>
<feature type="compositionally biased region" description="Basic and acidic residues" evidence="1">
    <location>
        <begin position="52"/>
        <end position="81"/>
    </location>
</feature>
<proteinExistence type="predicted"/>
<dbReference type="EMBL" id="CM000361">
    <property type="protein sequence ID" value="EDX04413.1"/>
    <property type="molecule type" value="Genomic_DNA"/>
</dbReference>
<evidence type="ECO:0000313" key="2">
    <source>
        <dbReference type="EMBL" id="EDX04413.1"/>
    </source>
</evidence>
<evidence type="ECO:0000256" key="1">
    <source>
        <dbReference type="SAM" id="MobiDB-lite"/>
    </source>
</evidence>